<evidence type="ECO:0000256" key="1">
    <source>
        <dbReference type="SAM" id="Phobius"/>
    </source>
</evidence>
<dbReference type="AlphaFoldDB" id="A0A839K1R3"/>
<reference evidence="2 3" key="1">
    <citation type="submission" date="2020-07" db="EMBL/GenBank/DDBJ databases">
        <title>Characterization and genome sequencing of isolate MD1, a novel member within the family Lachnospiraceae.</title>
        <authorList>
            <person name="Rettenmaier R."/>
            <person name="Di Bello L."/>
            <person name="Zinser C."/>
            <person name="Scheitz K."/>
            <person name="Liebl W."/>
            <person name="Zverlov V."/>
        </authorList>
    </citation>
    <scope>NUCLEOTIDE SEQUENCE [LARGE SCALE GENOMIC DNA]</scope>
    <source>
        <strain evidence="2 3">MD1</strain>
    </source>
</reference>
<organism evidence="2 3">
    <name type="scientific">Variimorphobacter saccharofermentans</name>
    <dbReference type="NCBI Taxonomy" id="2755051"/>
    <lineage>
        <taxon>Bacteria</taxon>
        <taxon>Bacillati</taxon>
        <taxon>Bacillota</taxon>
        <taxon>Clostridia</taxon>
        <taxon>Lachnospirales</taxon>
        <taxon>Lachnospiraceae</taxon>
        <taxon>Variimorphobacter</taxon>
    </lineage>
</organism>
<gene>
    <name evidence="2" type="ORF">H0486_09650</name>
</gene>
<evidence type="ECO:0000313" key="2">
    <source>
        <dbReference type="EMBL" id="MBB2183142.1"/>
    </source>
</evidence>
<keyword evidence="1" id="KW-0472">Membrane</keyword>
<keyword evidence="3" id="KW-1185">Reference proteome</keyword>
<evidence type="ECO:0000313" key="3">
    <source>
        <dbReference type="Proteomes" id="UP000574276"/>
    </source>
</evidence>
<accession>A0A839K1R3</accession>
<keyword evidence="1" id="KW-0812">Transmembrane</keyword>
<comment type="caution">
    <text evidence="2">The sequence shown here is derived from an EMBL/GenBank/DDBJ whole genome shotgun (WGS) entry which is preliminary data.</text>
</comment>
<name>A0A839K1R3_9FIRM</name>
<dbReference type="EMBL" id="JACEGA010000001">
    <property type="protein sequence ID" value="MBB2183142.1"/>
    <property type="molecule type" value="Genomic_DNA"/>
</dbReference>
<proteinExistence type="predicted"/>
<sequence length="62" mass="7391">MIYVFSFTLIYTFIKQKKKLLHDKKSMVLYLFLSLIGIAMGIIYIVNPYLPSLSYLMDKYMK</sequence>
<protein>
    <submittedName>
        <fullName evidence="2">Uncharacterized protein</fullName>
    </submittedName>
</protein>
<feature type="transmembrane region" description="Helical" evidence="1">
    <location>
        <begin position="27"/>
        <end position="46"/>
    </location>
</feature>
<keyword evidence="1" id="KW-1133">Transmembrane helix</keyword>
<dbReference type="RefSeq" id="WP_228352821.1">
    <property type="nucleotide sequence ID" value="NZ_JACEGA010000001.1"/>
</dbReference>
<dbReference type="Proteomes" id="UP000574276">
    <property type="component" value="Unassembled WGS sequence"/>
</dbReference>